<dbReference type="EMBL" id="CAUYUJ010015074">
    <property type="protein sequence ID" value="CAK0849597.1"/>
    <property type="molecule type" value="Genomic_DNA"/>
</dbReference>
<accession>A0ABN9TV64</accession>
<organism evidence="2 3">
    <name type="scientific">Prorocentrum cordatum</name>
    <dbReference type="NCBI Taxonomy" id="2364126"/>
    <lineage>
        <taxon>Eukaryota</taxon>
        <taxon>Sar</taxon>
        <taxon>Alveolata</taxon>
        <taxon>Dinophyceae</taxon>
        <taxon>Prorocentrales</taxon>
        <taxon>Prorocentraceae</taxon>
        <taxon>Prorocentrum</taxon>
    </lineage>
</organism>
<gene>
    <name evidence="2" type="ORF">PCOR1329_LOCUS42253</name>
</gene>
<evidence type="ECO:0000313" key="2">
    <source>
        <dbReference type="EMBL" id="CAK0849597.1"/>
    </source>
</evidence>
<feature type="compositionally biased region" description="Pro residues" evidence="1">
    <location>
        <begin position="266"/>
        <end position="279"/>
    </location>
</feature>
<proteinExistence type="predicted"/>
<protein>
    <submittedName>
        <fullName evidence="2">Uncharacterized protein</fullName>
    </submittedName>
</protein>
<evidence type="ECO:0000313" key="3">
    <source>
        <dbReference type="Proteomes" id="UP001189429"/>
    </source>
</evidence>
<comment type="caution">
    <text evidence="2">The sequence shown here is derived from an EMBL/GenBank/DDBJ whole genome shotgun (WGS) entry which is preliminary data.</text>
</comment>
<name>A0ABN9TV64_9DINO</name>
<feature type="region of interest" description="Disordered" evidence="1">
    <location>
        <begin position="247"/>
        <end position="283"/>
    </location>
</feature>
<keyword evidence="3" id="KW-1185">Reference proteome</keyword>
<reference evidence="2" key="1">
    <citation type="submission" date="2023-10" db="EMBL/GenBank/DDBJ databases">
        <authorList>
            <person name="Chen Y."/>
            <person name="Shah S."/>
            <person name="Dougan E. K."/>
            <person name="Thang M."/>
            <person name="Chan C."/>
        </authorList>
    </citation>
    <scope>NUCLEOTIDE SEQUENCE [LARGE SCALE GENOMIC DNA]</scope>
</reference>
<dbReference type="Proteomes" id="UP001189429">
    <property type="component" value="Unassembled WGS sequence"/>
</dbReference>
<evidence type="ECO:0000256" key="1">
    <source>
        <dbReference type="SAM" id="MobiDB-lite"/>
    </source>
</evidence>
<sequence length="357" mass="37616">MRTTAASMVGLGLAVDWFDRSSEDSAVPSELPSWESGQRLPESKIDYLRRTVIEATDSSFDELLAGDSLEVREAKTAYSMATLDYRVAMQEETEARQNLINAKEGLANAHGPVDALHFNWQVADCEDELTQATRRKDVKQKAVIEASSQALAIVAALGHHASGQHPLERGLDWTTPLPFRSAAEELTTTVAADADGFLWRKTTSPEQVAQRGGLVFPVGLAASPFTEQAAHTAARIGAGSSSSTAGLAGVKLGPGLQPDLPQGQVPVPPSTTGPPPRPPARGATPQVLLKLPIAPLQVGDVAALEEDLLRALASDAGVRRERLKIPEARASSLATFGGVAAAARAPPGLLQRRGPAA</sequence>